<evidence type="ECO:0000256" key="1">
    <source>
        <dbReference type="SAM" id="Phobius"/>
    </source>
</evidence>
<evidence type="ECO:0000259" key="2">
    <source>
        <dbReference type="Pfam" id="PF26353"/>
    </source>
</evidence>
<dbReference type="Pfam" id="PF26353">
    <property type="entry name" value="YhfM"/>
    <property type="match status" value="1"/>
</dbReference>
<organism evidence="3 4">
    <name type="scientific">Bacillus spongiae</name>
    <dbReference type="NCBI Taxonomy" id="2683610"/>
    <lineage>
        <taxon>Bacteria</taxon>
        <taxon>Bacillati</taxon>
        <taxon>Bacillota</taxon>
        <taxon>Bacilli</taxon>
        <taxon>Bacillales</taxon>
        <taxon>Bacillaceae</taxon>
        <taxon>Bacillus</taxon>
    </lineage>
</organism>
<proteinExistence type="predicted"/>
<feature type="transmembrane region" description="Helical" evidence="1">
    <location>
        <begin position="6"/>
        <end position="26"/>
    </location>
</feature>
<name>A0ABU8HD76_9BACI</name>
<comment type="caution">
    <text evidence="3">The sequence shown here is derived from an EMBL/GenBank/DDBJ whole genome shotgun (WGS) entry which is preliminary data.</text>
</comment>
<dbReference type="Proteomes" id="UP001312865">
    <property type="component" value="Unassembled WGS sequence"/>
</dbReference>
<sequence length="132" mass="15427">MIKRVVIITVIALFCFIGFTMFYNGFSGVQSVMIQEYNHSFEEGKKVTDQEIIGTVTGILNRANKITNTQYKLAIEPNYRIQLEYKNEEKEVLLLYEGFDQNESLISTDRSNNYYKLNKKQTKSMVQLLFNE</sequence>
<keyword evidence="1" id="KW-0472">Membrane</keyword>
<reference evidence="3 4" key="1">
    <citation type="journal article" date="2018" name="J. Microbiol.">
        <title>Bacillus spongiae sp. nov., isolated from sponge of Jeju Island.</title>
        <authorList>
            <person name="Lee G.E."/>
            <person name="Im W.T."/>
            <person name="Park J.S."/>
        </authorList>
    </citation>
    <scope>NUCLEOTIDE SEQUENCE [LARGE SCALE GENOMIC DNA]</scope>
    <source>
        <strain evidence="3 4">135PIL107-10</strain>
    </source>
</reference>
<gene>
    <name evidence="3" type="ORF">WAK64_09275</name>
</gene>
<evidence type="ECO:0000313" key="3">
    <source>
        <dbReference type="EMBL" id="MEI5907247.1"/>
    </source>
</evidence>
<feature type="domain" description="YhfM-like" evidence="2">
    <location>
        <begin position="33"/>
        <end position="129"/>
    </location>
</feature>
<dbReference type="EMBL" id="JBBAXC010000006">
    <property type="protein sequence ID" value="MEI5907247.1"/>
    <property type="molecule type" value="Genomic_DNA"/>
</dbReference>
<evidence type="ECO:0000313" key="4">
    <source>
        <dbReference type="Proteomes" id="UP001312865"/>
    </source>
</evidence>
<keyword evidence="1" id="KW-1133">Transmembrane helix</keyword>
<keyword evidence="1" id="KW-0812">Transmembrane</keyword>
<dbReference type="InterPro" id="IPR058780">
    <property type="entry name" value="YhfM-like_dom"/>
</dbReference>
<dbReference type="RefSeq" id="WP_336586683.1">
    <property type="nucleotide sequence ID" value="NZ_JBBAXC010000006.1"/>
</dbReference>
<keyword evidence="4" id="KW-1185">Reference proteome</keyword>
<accession>A0ABU8HD76</accession>
<protein>
    <recommendedName>
        <fullName evidence="2">YhfM-like domain-containing protein</fullName>
    </recommendedName>
</protein>